<comment type="similarity">
    <text evidence="8">Belongs to the NFYA/HAP2 subunit family.</text>
</comment>
<evidence type="ECO:0000256" key="5">
    <source>
        <dbReference type="ARBA" id="ARBA00023163"/>
    </source>
</evidence>
<evidence type="ECO:0000256" key="6">
    <source>
        <dbReference type="ARBA" id="ARBA00023242"/>
    </source>
</evidence>
<evidence type="ECO:0000256" key="8">
    <source>
        <dbReference type="RuleBase" id="RU367155"/>
    </source>
</evidence>
<evidence type="ECO:0000256" key="2">
    <source>
        <dbReference type="ARBA" id="ARBA00023015"/>
    </source>
</evidence>
<dbReference type="PROSITE" id="PS00686">
    <property type="entry name" value="NFYA_HAP2_1"/>
    <property type="match status" value="1"/>
</dbReference>
<proteinExistence type="inferred from homology"/>
<dbReference type="GO" id="GO:0005634">
    <property type="term" value="C:nucleus"/>
    <property type="evidence" value="ECO:0007669"/>
    <property type="project" value="UniProtKB-SubCell"/>
</dbReference>
<keyword evidence="5 8" id="KW-0804">Transcription</keyword>
<keyword evidence="3 8" id="KW-0238">DNA-binding</keyword>
<keyword evidence="2 8" id="KW-0805">Transcription regulation</keyword>
<dbReference type="InterPro" id="IPR001289">
    <property type="entry name" value="NFYA"/>
</dbReference>
<dbReference type="Pfam" id="PF02045">
    <property type="entry name" value="CBFB_NFYA"/>
    <property type="match status" value="1"/>
</dbReference>
<gene>
    <name evidence="9" type="ORF">Fmac_025503</name>
</gene>
<evidence type="ECO:0000313" key="9">
    <source>
        <dbReference type="EMBL" id="KAL2326445.1"/>
    </source>
</evidence>
<sequence length="396" mass="44573">MDCIVFFALPRRGTNTCSSTCLLSSHRFTAFLHKSTKCYRSRRYANCSKMPGKPETDYWQVERSEQIQFQSSIDSHNHQPWWRVMGENASKSSSADQLNGLMLNCGMGENATVSSSADQLNGLMLMQSETNEGLADGVDFNRQRQPMLSTPLPVTHTSGEVVTKDYQNFKHSLASASFTMDKHLVPNPHIDVVGHSTVLTSPYSDPHYGQTFPTYGQQAMINPQLYGTHHARMPLPLEMEEEPVYVNAKQYHGILRRRQSRAKAELEKKVIRNRKPYLHESRHLHAMRRARGNGGRFLNTKKLENNNCNATFEGGNNSGENSSTNTPITQHFLTNNENRSSSNLSQSTVQDMHRVQGFNIGYHNGNGLTALYHSQANGRQEGDYLSTVRAPNGAFM</sequence>
<protein>
    <recommendedName>
        <fullName evidence="8">Nuclear transcription factor Y subunit</fullName>
    </recommendedName>
</protein>
<dbReference type="InterPro" id="IPR018362">
    <property type="entry name" value="CCAAT-binding_factor_CS"/>
</dbReference>
<evidence type="ECO:0000256" key="4">
    <source>
        <dbReference type="ARBA" id="ARBA00023159"/>
    </source>
</evidence>
<dbReference type="EMBL" id="JBGMDY010000008">
    <property type="protein sequence ID" value="KAL2326445.1"/>
    <property type="molecule type" value="Genomic_DNA"/>
</dbReference>
<accession>A0ABD1LSD8</accession>
<dbReference type="SMART" id="SM00521">
    <property type="entry name" value="CBF"/>
    <property type="match status" value="1"/>
</dbReference>
<evidence type="ECO:0000313" key="10">
    <source>
        <dbReference type="Proteomes" id="UP001603857"/>
    </source>
</evidence>
<dbReference type="Proteomes" id="UP001603857">
    <property type="component" value="Unassembled WGS sequence"/>
</dbReference>
<dbReference type="PANTHER" id="PTHR12632">
    <property type="entry name" value="TRANSCRIPTION FACTOR NF-Y ALPHA-RELATED"/>
    <property type="match status" value="1"/>
</dbReference>
<comment type="subcellular location">
    <subcellularLocation>
        <location evidence="1 8">Nucleus</location>
    </subcellularLocation>
</comment>
<dbReference type="PROSITE" id="PS51152">
    <property type="entry name" value="NFYA_HAP2_2"/>
    <property type="match status" value="1"/>
</dbReference>
<evidence type="ECO:0000256" key="3">
    <source>
        <dbReference type="ARBA" id="ARBA00023125"/>
    </source>
</evidence>
<reference evidence="9 10" key="1">
    <citation type="submission" date="2024-08" db="EMBL/GenBank/DDBJ databases">
        <title>Insights into the chromosomal genome structure of Flemingia macrophylla.</title>
        <authorList>
            <person name="Ding Y."/>
            <person name="Zhao Y."/>
            <person name="Bi W."/>
            <person name="Wu M."/>
            <person name="Zhao G."/>
            <person name="Gong Y."/>
            <person name="Li W."/>
            <person name="Zhang P."/>
        </authorList>
    </citation>
    <scope>NUCLEOTIDE SEQUENCE [LARGE SCALE GENOMIC DNA]</scope>
    <source>
        <strain evidence="9">DYQJB</strain>
        <tissue evidence="9">Leaf</tissue>
    </source>
</reference>
<dbReference type="PRINTS" id="PR00616">
    <property type="entry name" value="CCAATSUBUNTB"/>
</dbReference>
<comment type="caution">
    <text evidence="9">The sequence shown here is derived from an EMBL/GenBank/DDBJ whole genome shotgun (WGS) entry which is preliminary data.</text>
</comment>
<comment type="function">
    <text evidence="8">Component of the sequence-specific heterotrimeric transcription factor (NF-Y) which specifically recognizes a 5'-CCAAT-3' box motif found in the promoters of its target genes.</text>
</comment>
<keyword evidence="6 8" id="KW-0539">Nucleus</keyword>
<name>A0ABD1LSD8_9FABA</name>
<dbReference type="AlphaFoldDB" id="A0ABD1LSD8"/>
<evidence type="ECO:0000256" key="7">
    <source>
        <dbReference type="ARBA" id="ARBA00025911"/>
    </source>
</evidence>
<comment type="subunit">
    <text evidence="7">Heterotrimeric transcription factor composed of three components, NF-YA, NF-YB and NF-YC. NF-YB and NF-YC must interact and dimerize for NF-YA association and DNA binding.</text>
</comment>
<dbReference type="GO" id="GO:0003700">
    <property type="term" value="F:DNA-binding transcription factor activity"/>
    <property type="evidence" value="ECO:0007669"/>
    <property type="project" value="UniProtKB-UniRule"/>
</dbReference>
<evidence type="ECO:0000256" key="1">
    <source>
        <dbReference type="ARBA" id="ARBA00004123"/>
    </source>
</evidence>
<keyword evidence="10" id="KW-1185">Reference proteome</keyword>
<dbReference type="Gene3D" id="6.10.250.2430">
    <property type="match status" value="1"/>
</dbReference>
<dbReference type="GO" id="GO:0003677">
    <property type="term" value="F:DNA binding"/>
    <property type="evidence" value="ECO:0007669"/>
    <property type="project" value="UniProtKB-KW"/>
</dbReference>
<organism evidence="9 10">
    <name type="scientific">Flemingia macrophylla</name>
    <dbReference type="NCBI Taxonomy" id="520843"/>
    <lineage>
        <taxon>Eukaryota</taxon>
        <taxon>Viridiplantae</taxon>
        <taxon>Streptophyta</taxon>
        <taxon>Embryophyta</taxon>
        <taxon>Tracheophyta</taxon>
        <taxon>Spermatophyta</taxon>
        <taxon>Magnoliopsida</taxon>
        <taxon>eudicotyledons</taxon>
        <taxon>Gunneridae</taxon>
        <taxon>Pentapetalae</taxon>
        <taxon>rosids</taxon>
        <taxon>fabids</taxon>
        <taxon>Fabales</taxon>
        <taxon>Fabaceae</taxon>
        <taxon>Papilionoideae</taxon>
        <taxon>50 kb inversion clade</taxon>
        <taxon>NPAAA clade</taxon>
        <taxon>indigoferoid/millettioid clade</taxon>
        <taxon>Phaseoleae</taxon>
        <taxon>Flemingia</taxon>
    </lineage>
</organism>
<keyword evidence="4" id="KW-0010">Activator</keyword>